<feature type="region of interest" description="Disordered" evidence="12">
    <location>
        <begin position="509"/>
        <end position="532"/>
    </location>
</feature>
<keyword evidence="9" id="KW-0804">Transcription</keyword>
<evidence type="ECO:0000256" key="3">
    <source>
        <dbReference type="ARBA" id="ARBA00022723"/>
    </source>
</evidence>
<keyword evidence="4" id="KW-0677">Repeat</keyword>
<dbReference type="InterPro" id="IPR013087">
    <property type="entry name" value="Znf_C2H2_type"/>
</dbReference>
<dbReference type="PANTHER" id="PTHR24393:SF15">
    <property type="entry name" value="IP01243P-RELATED"/>
    <property type="match status" value="1"/>
</dbReference>
<dbReference type="Pfam" id="PF00096">
    <property type="entry name" value="zf-C2H2"/>
    <property type="match status" value="3"/>
</dbReference>
<feature type="compositionally biased region" description="Basic and acidic residues" evidence="12">
    <location>
        <begin position="166"/>
        <end position="178"/>
    </location>
</feature>
<keyword evidence="7" id="KW-0805">Transcription regulation</keyword>
<proteinExistence type="inferred from homology"/>
<evidence type="ECO:0000256" key="5">
    <source>
        <dbReference type="ARBA" id="ARBA00022771"/>
    </source>
</evidence>
<dbReference type="PROSITE" id="PS00028">
    <property type="entry name" value="ZINC_FINGER_C2H2_1"/>
    <property type="match status" value="7"/>
</dbReference>
<feature type="domain" description="C2H2-type" evidence="13">
    <location>
        <begin position="259"/>
        <end position="287"/>
    </location>
</feature>
<name>A0A8D8FHX4_CULPI</name>
<feature type="compositionally biased region" description="Polar residues" evidence="12">
    <location>
        <begin position="510"/>
        <end position="521"/>
    </location>
</feature>
<dbReference type="InterPro" id="IPR036236">
    <property type="entry name" value="Znf_C2H2_sf"/>
</dbReference>
<reference evidence="14" key="1">
    <citation type="submission" date="2021-05" db="EMBL/GenBank/DDBJ databases">
        <authorList>
            <person name="Alioto T."/>
            <person name="Alioto T."/>
            <person name="Gomez Garrido J."/>
        </authorList>
    </citation>
    <scope>NUCLEOTIDE SEQUENCE</scope>
</reference>
<comment type="subcellular location">
    <subcellularLocation>
        <location evidence="1">Nucleus</location>
    </subcellularLocation>
</comment>
<evidence type="ECO:0000256" key="2">
    <source>
        <dbReference type="ARBA" id="ARBA00006991"/>
    </source>
</evidence>
<evidence type="ECO:0000256" key="7">
    <source>
        <dbReference type="ARBA" id="ARBA00023015"/>
    </source>
</evidence>
<comment type="similarity">
    <text evidence="2">Belongs to the krueppel C2H2-type zinc-finger protein family.</text>
</comment>
<protein>
    <submittedName>
        <fullName evidence="14">Transcription factor grauzone</fullName>
    </submittedName>
</protein>
<feature type="domain" description="C2H2-type" evidence="13">
    <location>
        <begin position="408"/>
        <end position="436"/>
    </location>
</feature>
<dbReference type="Pfam" id="PF07776">
    <property type="entry name" value="zf-AD"/>
    <property type="match status" value="1"/>
</dbReference>
<dbReference type="SMART" id="SM00868">
    <property type="entry name" value="zf-AD"/>
    <property type="match status" value="1"/>
</dbReference>
<dbReference type="SUPFAM" id="SSF57716">
    <property type="entry name" value="Glucocorticoid receptor-like (DNA-binding domain)"/>
    <property type="match status" value="1"/>
</dbReference>
<accession>A0A8D8FHX4</accession>
<evidence type="ECO:0000256" key="9">
    <source>
        <dbReference type="ARBA" id="ARBA00023163"/>
    </source>
</evidence>
<keyword evidence="5 11" id="KW-0863">Zinc-finger</keyword>
<evidence type="ECO:0000256" key="4">
    <source>
        <dbReference type="ARBA" id="ARBA00022737"/>
    </source>
</evidence>
<feature type="compositionally biased region" description="Acidic residues" evidence="12">
    <location>
        <begin position="125"/>
        <end position="136"/>
    </location>
</feature>
<dbReference type="EMBL" id="HBUE01065926">
    <property type="protein sequence ID" value="CAG6470714.1"/>
    <property type="molecule type" value="Transcribed_RNA"/>
</dbReference>
<dbReference type="PROSITE" id="PS50157">
    <property type="entry name" value="ZINC_FINGER_C2H2_2"/>
    <property type="match status" value="7"/>
</dbReference>
<evidence type="ECO:0000313" key="14">
    <source>
        <dbReference type="EMBL" id="CAG6470714.1"/>
    </source>
</evidence>
<dbReference type="GO" id="GO:0000978">
    <property type="term" value="F:RNA polymerase II cis-regulatory region sequence-specific DNA binding"/>
    <property type="evidence" value="ECO:0007669"/>
    <property type="project" value="TreeGrafter"/>
</dbReference>
<keyword evidence="10" id="KW-0539">Nucleus</keyword>
<evidence type="ECO:0000256" key="12">
    <source>
        <dbReference type="SAM" id="MobiDB-lite"/>
    </source>
</evidence>
<dbReference type="SUPFAM" id="SSF57667">
    <property type="entry name" value="beta-beta-alpha zinc fingers"/>
    <property type="match status" value="4"/>
</dbReference>
<dbReference type="SMART" id="SM00355">
    <property type="entry name" value="ZnF_C2H2"/>
    <property type="match status" value="9"/>
</dbReference>
<dbReference type="Gene3D" id="3.40.1800.20">
    <property type="match status" value="1"/>
</dbReference>
<evidence type="ECO:0000256" key="10">
    <source>
        <dbReference type="ARBA" id="ARBA00023242"/>
    </source>
</evidence>
<organism evidence="14">
    <name type="scientific">Culex pipiens</name>
    <name type="common">House mosquito</name>
    <dbReference type="NCBI Taxonomy" id="7175"/>
    <lineage>
        <taxon>Eukaryota</taxon>
        <taxon>Metazoa</taxon>
        <taxon>Ecdysozoa</taxon>
        <taxon>Arthropoda</taxon>
        <taxon>Hexapoda</taxon>
        <taxon>Insecta</taxon>
        <taxon>Pterygota</taxon>
        <taxon>Neoptera</taxon>
        <taxon>Endopterygota</taxon>
        <taxon>Diptera</taxon>
        <taxon>Nematocera</taxon>
        <taxon>Culicoidea</taxon>
        <taxon>Culicidae</taxon>
        <taxon>Culicinae</taxon>
        <taxon>Culicini</taxon>
        <taxon>Culex</taxon>
        <taxon>Culex</taxon>
    </lineage>
</organism>
<dbReference type="PANTHER" id="PTHR24393">
    <property type="entry name" value="ZINC FINGER PROTEIN"/>
    <property type="match status" value="1"/>
</dbReference>
<dbReference type="InterPro" id="IPR012934">
    <property type="entry name" value="Znf_AD"/>
</dbReference>
<sequence length="532" mass="62315">MMERETGGSCLTCPRKPLNFYQIATAADSKLNILGILSQHFWFQENDLLERSDIICKVCWEKVSEFHEFYLEVEKLHNRTDPVPLPVFVKEEDEYVEEAEYPDEESKPTLEDIKVEPMVEVIEELSEAGQDSESEFESSSRDDQSDYEPEPEEEVPRQKRKYTRRTPGEKVKKERKEPYPYAPKSTEEREEEDRFIRQHVRYVCEEDNCNVEFEHFHVFQRHCLQTHKKEGFITCCGIRHRKRSVLLQHVQHVLNPDAFKCEICGKSYKNRFGYNRHKKESHATEEERAFKCHRCTKSFIKEGALKRHLADHETLDNGTAKCETCGKCFSNINILKNHVKYRHLKQTEYICDVCSKGFYMRSTFMTHRKTHEVPAEQLRKQCPICSKWCKNHDYWRVHVRRHKNEGELSCDVCGHVSPNLMALKAHKSRMHTGPRVFPCTMCGKEYARAITLKEHVAAAHTGDVLYKCPHCAKTFNSSANMHSHRKKMHPKEWLEQRLAKYGNRDAVIQATGQQSEPSSSVEFPADGITQMH</sequence>
<dbReference type="GO" id="GO:0005634">
    <property type="term" value="C:nucleus"/>
    <property type="evidence" value="ECO:0007669"/>
    <property type="project" value="InterPro"/>
</dbReference>
<feature type="domain" description="C2H2-type" evidence="13">
    <location>
        <begin position="466"/>
        <end position="494"/>
    </location>
</feature>
<evidence type="ECO:0000256" key="6">
    <source>
        <dbReference type="ARBA" id="ARBA00022833"/>
    </source>
</evidence>
<dbReference type="GO" id="GO:0008270">
    <property type="term" value="F:zinc ion binding"/>
    <property type="evidence" value="ECO:0007669"/>
    <property type="project" value="UniProtKB-KW"/>
</dbReference>
<feature type="domain" description="C2H2-type" evidence="13">
    <location>
        <begin position="437"/>
        <end position="465"/>
    </location>
</feature>
<keyword evidence="3" id="KW-0479">Metal-binding</keyword>
<dbReference type="Gene3D" id="3.30.160.60">
    <property type="entry name" value="Classic Zinc Finger"/>
    <property type="match status" value="5"/>
</dbReference>
<feature type="region of interest" description="Disordered" evidence="12">
    <location>
        <begin position="125"/>
        <end position="192"/>
    </location>
</feature>
<evidence type="ECO:0000256" key="1">
    <source>
        <dbReference type="ARBA" id="ARBA00004123"/>
    </source>
</evidence>
<feature type="domain" description="C2H2-type" evidence="13">
    <location>
        <begin position="320"/>
        <end position="348"/>
    </location>
</feature>
<evidence type="ECO:0000256" key="8">
    <source>
        <dbReference type="ARBA" id="ARBA00023125"/>
    </source>
</evidence>
<feature type="domain" description="C2H2-type" evidence="13">
    <location>
        <begin position="290"/>
        <end position="312"/>
    </location>
</feature>
<evidence type="ECO:0000259" key="13">
    <source>
        <dbReference type="PROSITE" id="PS50157"/>
    </source>
</evidence>
<dbReference type="AlphaFoldDB" id="A0A8D8FHX4"/>
<feature type="domain" description="C2H2-type" evidence="13">
    <location>
        <begin position="349"/>
        <end position="376"/>
    </location>
</feature>
<dbReference type="GO" id="GO:0001228">
    <property type="term" value="F:DNA-binding transcription activator activity, RNA polymerase II-specific"/>
    <property type="evidence" value="ECO:0007669"/>
    <property type="project" value="TreeGrafter"/>
</dbReference>
<keyword evidence="8" id="KW-0238">DNA-binding</keyword>
<keyword evidence="6" id="KW-0862">Zinc</keyword>
<evidence type="ECO:0000256" key="11">
    <source>
        <dbReference type="PROSITE-ProRule" id="PRU00042"/>
    </source>
</evidence>